<proteinExistence type="predicted"/>
<evidence type="ECO:0000313" key="3">
    <source>
        <dbReference type="Proteomes" id="UP000006591"/>
    </source>
</evidence>
<keyword evidence="3" id="KW-1185">Reference proteome</keyword>
<feature type="region of interest" description="Disordered" evidence="1">
    <location>
        <begin position="1"/>
        <end position="88"/>
    </location>
</feature>
<evidence type="ECO:0000256" key="1">
    <source>
        <dbReference type="SAM" id="MobiDB-lite"/>
    </source>
</evidence>
<evidence type="ECO:0000313" key="2">
    <source>
        <dbReference type="EnsemblPlants" id="ONIVA01G39100.1"/>
    </source>
</evidence>
<evidence type="ECO:0008006" key="4">
    <source>
        <dbReference type="Google" id="ProtNLM"/>
    </source>
</evidence>
<dbReference type="Gramene" id="ONIVA01G39100.1">
    <property type="protein sequence ID" value="ONIVA01G39100.1"/>
    <property type="gene ID" value="ONIVA01G39100"/>
</dbReference>
<protein>
    <recommendedName>
        <fullName evidence="4">DUF834 domain-containing protein</fullName>
    </recommendedName>
</protein>
<reference evidence="2" key="1">
    <citation type="submission" date="2015-04" db="UniProtKB">
        <authorList>
            <consortium name="EnsemblPlants"/>
        </authorList>
    </citation>
    <scope>IDENTIFICATION</scope>
    <source>
        <strain evidence="2">SL10</strain>
    </source>
</reference>
<organism evidence="2">
    <name type="scientific">Oryza nivara</name>
    <name type="common">Indian wild rice</name>
    <name type="synonym">Oryza sativa f. spontanea</name>
    <dbReference type="NCBI Taxonomy" id="4536"/>
    <lineage>
        <taxon>Eukaryota</taxon>
        <taxon>Viridiplantae</taxon>
        <taxon>Streptophyta</taxon>
        <taxon>Embryophyta</taxon>
        <taxon>Tracheophyta</taxon>
        <taxon>Spermatophyta</taxon>
        <taxon>Magnoliopsida</taxon>
        <taxon>Liliopsida</taxon>
        <taxon>Poales</taxon>
        <taxon>Poaceae</taxon>
        <taxon>BOP clade</taxon>
        <taxon>Oryzoideae</taxon>
        <taxon>Oryzeae</taxon>
        <taxon>Oryzinae</taxon>
        <taxon>Oryza</taxon>
    </lineage>
</organism>
<reference evidence="2" key="2">
    <citation type="submission" date="2018-04" db="EMBL/GenBank/DDBJ databases">
        <title>OnivRS2 (Oryza nivara Reference Sequence Version 2).</title>
        <authorList>
            <person name="Zhang J."/>
            <person name="Kudrna D."/>
            <person name="Lee S."/>
            <person name="Talag J."/>
            <person name="Rajasekar S."/>
            <person name="Welchert J."/>
            <person name="Hsing Y.-I."/>
            <person name="Wing R.A."/>
        </authorList>
    </citation>
    <scope>NUCLEOTIDE SEQUENCE [LARGE SCALE GENOMIC DNA]</scope>
</reference>
<dbReference type="AlphaFoldDB" id="A0A0E0FUK3"/>
<accession>A0A0E0FUK3</accession>
<dbReference type="Proteomes" id="UP000006591">
    <property type="component" value="Chromosome 1"/>
</dbReference>
<dbReference type="HOGENOM" id="CLU_2150004_0_0_1"/>
<feature type="compositionally biased region" description="Gly residues" evidence="1">
    <location>
        <begin position="13"/>
        <end position="28"/>
    </location>
</feature>
<name>A0A0E0FUK3_ORYNI</name>
<feature type="compositionally biased region" description="Low complexity" evidence="1">
    <location>
        <begin position="1"/>
        <end position="12"/>
    </location>
</feature>
<feature type="compositionally biased region" description="Basic and acidic residues" evidence="1">
    <location>
        <begin position="72"/>
        <end position="85"/>
    </location>
</feature>
<sequence length="112" mass="11372">MAAGWKIAAADAGDGGGRAAGVGDGGGWAERRRRKRAAAVRWASETTVAGPRGGGGRERWASEMASAVQARGDGDRATDVGDRGGRASTPARLRAVVQWPQELATKAGSASI</sequence>
<dbReference type="OMA" id="WPQELAT"/>
<dbReference type="EnsemblPlants" id="ONIVA01G39100.1">
    <property type="protein sequence ID" value="ONIVA01G39100.1"/>
    <property type="gene ID" value="ONIVA01G39100"/>
</dbReference>